<reference evidence="2 3" key="1">
    <citation type="submission" date="2024-01" db="EMBL/GenBank/DDBJ databases">
        <title>Genome assemblies of Stephania.</title>
        <authorList>
            <person name="Yang L."/>
        </authorList>
    </citation>
    <scope>NUCLEOTIDE SEQUENCE [LARGE SCALE GENOMIC DNA]</scope>
    <source>
        <strain evidence="2">JXDWG</strain>
        <tissue evidence="2">Leaf</tissue>
    </source>
</reference>
<comment type="caution">
    <text evidence="2">The sequence shown here is derived from an EMBL/GenBank/DDBJ whole genome shotgun (WGS) entry which is preliminary data.</text>
</comment>
<keyword evidence="3" id="KW-1185">Reference proteome</keyword>
<gene>
    <name evidence="2" type="ORF">Scep_024031</name>
</gene>
<organism evidence="2 3">
    <name type="scientific">Stephania cephalantha</name>
    <dbReference type="NCBI Taxonomy" id="152367"/>
    <lineage>
        <taxon>Eukaryota</taxon>
        <taxon>Viridiplantae</taxon>
        <taxon>Streptophyta</taxon>
        <taxon>Embryophyta</taxon>
        <taxon>Tracheophyta</taxon>
        <taxon>Spermatophyta</taxon>
        <taxon>Magnoliopsida</taxon>
        <taxon>Ranunculales</taxon>
        <taxon>Menispermaceae</taxon>
        <taxon>Menispermoideae</taxon>
        <taxon>Cissampelideae</taxon>
        <taxon>Stephania</taxon>
    </lineage>
</organism>
<keyword evidence="1" id="KW-1133">Transmembrane helix</keyword>
<accession>A0AAP0EWW6</accession>
<sequence>MPFTYGNHFDNAHKNDRCPSFPSLYIEIIHSALVELALCFSMIFLFSSLSD</sequence>
<feature type="transmembrane region" description="Helical" evidence="1">
    <location>
        <begin position="24"/>
        <end position="46"/>
    </location>
</feature>
<evidence type="ECO:0000256" key="1">
    <source>
        <dbReference type="SAM" id="Phobius"/>
    </source>
</evidence>
<dbReference type="AlphaFoldDB" id="A0AAP0EWW6"/>
<dbReference type="Proteomes" id="UP001419268">
    <property type="component" value="Unassembled WGS sequence"/>
</dbReference>
<keyword evidence="1" id="KW-0812">Transmembrane</keyword>
<dbReference type="EMBL" id="JBBNAG010000010">
    <property type="protein sequence ID" value="KAK9100601.1"/>
    <property type="molecule type" value="Genomic_DNA"/>
</dbReference>
<evidence type="ECO:0000313" key="3">
    <source>
        <dbReference type="Proteomes" id="UP001419268"/>
    </source>
</evidence>
<keyword evidence="1" id="KW-0472">Membrane</keyword>
<proteinExistence type="predicted"/>
<name>A0AAP0EWW6_9MAGN</name>
<protein>
    <submittedName>
        <fullName evidence="2">Uncharacterized protein</fullName>
    </submittedName>
</protein>
<evidence type="ECO:0000313" key="2">
    <source>
        <dbReference type="EMBL" id="KAK9100601.1"/>
    </source>
</evidence>